<dbReference type="InterPro" id="IPR056647">
    <property type="entry name" value="DUF7745"/>
</dbReference>
<evidence type="ECO:0000313" key="3">
    <source>
        <dbReference type="Proteomes" id="UP000593576"/>
    </source>
</evidence>
<feature type="domain" description="DUF7745" evidence="1">
    <location>
        <begin position="4"/>
        <end position="54"/>
    </location>
</feature>
<dbReference type="Pfam" id="PF24924">
    <property type="entry name" value="DUF7745"/>
    <property type="match status" value="1"/>
</dbReference>
<keyword evidence="3" id="KW-1185">Reference proteome</keyword>
<organism evidence="2 3">
    <name type="scientific">Gossypium schwendimanii</name>
    <name type="common">Cotton</name>
    <dbReference type="NCBI Taxonomy" id="34291"/>
    <lineage>
        <taxon>Eukaryota</taxon>
        <taxon>Viridiplantae</taxon>
        <taxon>Streptophyta</taxon>
        <taxon>Embryophyta</taxon>
        <taxon>Tracheophyta</taxon>
        <taxon>Spermatophyta</taxon>
        <taxon>Magnoliopsida</taxon>
        <taxon>eudicotyledons</taxon>
        <taxon>Gunneridae</taxon>
        <taxon>Pentapetalae</taxon>
        <taxon>rosids</taxon>
        <taxon>malvids</taxon>
        <taxon>Malvales</taxon>
        <taxon>Malvaceae</taxon>
        <taxon>Malvoideae</taxon>
        <taxon>Gossypium</taxon>
    </lineage>
</organism>
<dbReference type="Proteomes" id="UP000593576">
    <property type="component" value="Unassembled WGS sequence"/>
</dbReference>
<dbReference type="PANTHER" id="PTHR48200">
    <property type="entry name" value="PROTEIN, PUTATIVE-RELATED"/>
    <property type="match status" value="1"/>
</dbReference>
<sequence>MAILQNLHDEDVEWRAPWLILDEILYRCRNFDWVSLLRIWGAVGYAPLLVSRQFRSRPFIPVTQGSTIISRRQIQNCSIFRGTPTSIAL</sequence>
<reference evidence="2 3" key="1">
    <citation type="journal article" date="2019" name="Genome Biol. Evol.">
        <title>Insights into the evolution of the New World diploid cottons (Gossypium, subgenus Houzingenia) based on genome sequencing.</title>
        <authorList>
            <person name="Grover C.E."/>
            <person name="Arick M.A. 2nd"/>
            <person name="Thrash A."/>
            <person name="Conover J.L."/>
            <person name="Sanders W.S."/>
            <person name="Peterson D.G."/>
            <person name="Frelichowski J.E."/>
            <person name="Scheffler J.A."/>
            <person name="Scheffler B.E."/>
            <person name="Wendel J.F."/>
        </authorList>
    </citation>
    <scope>NUCLEOTIDE SEQUENCE [LARGE SCALE GENOMIC DNA]</scope>
    <source>
        <strain evidence="2">1</strain>
        <tissue evidence="2">Leaf</tissue>
    </source>
</reference>
<protein>
    <recommendedName>
        <fullName evidence="1">DUF7745 domain-containing protein</fullName>
    </recommendedName>
</protein>
<proteinExistence type="predicted"/>
<accession>A0A7J9N6B1</accession>
<comment type="caution">
    <text evidence="2">The sequence shown here is derived from an EMBL/GenBank/DDBJ whole genome shotgun (WGS) entry which is preliminary data.</text>
</comment>
<dbReference type="OrthoDB" id="989156at2759"/>
<dbReference type="PANTHER" id="PTHR48200:SF1">
    <property type="entry name" value="AMINOTRANSFERASE-LIKE PLANT MOBILE DOMAIN-CONTAINING PROTEIN"/>
    <property type="match status" value="1"/>
</dbReference>
<dbReference type="AlphaFoldDB" id="A0A7J9N6B1"/>
<evidence type="ECO:0000313" key="2">
    <source>
        <dbReference type="EMBL" id="MBA0878822.1"/>
    </source>
</evidence>
<evidence type="ECO:0000259" key="1">
    <source>
        <dbReference type="Pfam" id="PF24924"/>
    </source>
</evidence>
<name>A0A7J9N6B1_GOSSC</name>
<gene>
    <name evidence="2" type="ORF">Goshw_004533</name>
</gene>
<dbReference type="EMBL" id="JABFAF010273130">
    <property type="protein sequence ID" value="MBA0878822.1"/>
    <property type="molecule type" value="Genomic_DNA"/>
</dbReference>